<dbReference type="GO" id="GO:0005634">
    <property type="term" value="C:nucleus"/>
    <property type="evidence" value="ECO:0007669"/>
    <property type="project" value="UniProtKB-SubCell"/>
</dbReference>
<feature type="region of interest" description="Disordered" evidence="7">
    <location>
        <begin position="338"/>
        <end position="361"/>
    </location>
</feature>
<dbReference type="GO" id="GO:0006355">
    <property type="term" value="P:regulation of DNA-templated transcription"/>
    <property type="evidence" value="ECO:0007669"/>
    <property type="project" value="InterPro"/>
</dbReference>
<feature type="compositionally biased region" description="Polar residues" evidence="7">
    <location>
        <begin position="247"/>
        <end position="261"/>
    </location>
</feature>
<dbReference type="InterPro" id="IPR006447">
    <property type="entry name" value="Myb_dom_plants"/>
</dbReference>
<dbReference type="InterPro" id="IPR001005">
    <property type="entry name" value="SANT/Myb"/>
</dbReference>
<keyword evidence="3" id="KW-0221">Differentiation</keyword>
<dbReference type="FunFam" id="1.10.10.60:FF:000002">
    <property type="entry name" value="Myb family transcription factor"/>
    <property type="match status" value="1"/>
</dbReference>
<keyword evidence="2" id="KW-0217">Developmental protein</keyword>
<dbReference type="PANTHER" id="PTHR31496:SF48">
    <property type="entry name" value="TRANSCRIPTION FACTOR KAN2-RELATED"/>
    <property type="match status" value="1"/>
</dbReference>
<protein>
    <submittedName>
        <fullName evidence="9">Putative transcription factor KAN2</fullName>
    </submittedName>
</protein>
<evidence type="ECO:0000256" key="4">
    <source>
        <dbReference type="ARBA" id="ARBA00023015"/>
    </source>
</evidence>
<evidence type="ECO:0000256" key="5">
    <source>
        <dbReference type="ARBA" id="ARBA00023163"/>
    </source>
</evidence>
<evidence type="ECO:0000256" key="6">
    <source>
        <dbReference type="ARBA" id="ARBA00023242"/>
    </source>
</evidence>
<dbReference type="Gene3D" id="1.10.10.60">
    <property type="entry name" value="Homeodomain-like"/>
    <property type="match status" value="1"/>
</dbReference>
<evidence type="ECO:0000313" key="9">
    <source>
        <dbReference type="EMBL" id="KAB1216077.1"/>
    </source>
</evidence>
<keyword evidence="4" id="KW-0805">Transcription regulation</keyword>
<dbReference type="PANTHER" id="PTHR31496">
    <property type="entry name" value="TRANSCRIPTION FACTOR KAN2-RELATED"/>
    <property type="match status" value="1"/>
</dbReference>
<dbReference type="OrthoDB" id="551907at2759"/>
<gene>
    <name evidence="9" type="ORF">CJ030_MR4G026977</name>
</gene>
<dbReference type="InterPro" id="IPR044847">
    <property type="entry name" value="KAN_fam"/>
</dbReference>
<dbReference type="GO" id="GO:0000976">
    <property type="term" value="F:transcription cis-regulatory region binding"/>
    <property type="evidence" value="ECO:0007669"/>
    <property type="project" value="InterPro"/>
</dbReference>
<organism evidence="9 10">
    <name type="scientific">Morella rubra</name>
    <name type="common">Chinese bayberry</name>
    <dbReference type="NCBI Taxonomy" id="262757"/>
    <lineage>
        <taxon>Eukaryota</taxon>
        <taxon>Viridiplantae</taxon>
        <taxon>Streptophyta</taxon>
        <taxon>Embryophyta</taxon>
        <taxon>Tracheophyta</taxon>
        <taxon>Spermatophyta</taxon>
        <taxon>Magnoliopsida</taxon>
        <taxon>eudicotyledons</taxon>
        <taxon>Gunneridae</taxon>
        <taxon>Pentapetalae</taxon>
        <taxon>rosids</taxon>
        <taxon>fabids</taxon>
        <taxon>Fagales</taxon>
        <taxon>Myricaceae</taxon>
        <taxon>Morella</taxon>
    </lineage>
</organism>
<accession>A0A6A1VVY7</accession>
<dbReference type="GO" id="GO:0010158">
    <property type="term" value="P:abaxial cell fate specification"/>
    <property type="evidence" value="ECO:0007669"/>
    <property type="project" value="InterPro"/>
</dbReference>
<dbReference type="SMR" id="A0A6A1VVY7"/>
<keyword evidence="5" id="KW-0804">Transcription</keyword>
<comment type="subcellular location">
    <subcellularLocation>
        <location evidence="1">Nucleus</location>
    </subcellularLocation>
</comment>
<feature type="region of interest" description="Disordered" evidence="7">
    <location>
        <begin position="141"/>
        <end position="163"/>
    </location>
</feature>
<feature type="region of interest" description="Disordered" evidence="7">
    <location>
        <begin position="67"/>
        <end position="87"/>
    </location>
</feature>
<proteinExistence type="predicted"/>
<feature type="domain" description="Myb-like" evidence="8">
    <location>
        <begin position="185"/>
        <end position="236"/>
    </location>
</feature>
<dbReference type="SUPFAM" id="SSF46689">
    <property type="entry name" value="Homeodomain-like"/>
    <property type="match status" value="1"/>
</dbReference>
<reference evidence="9 10" key="1">
    <citation type="journal article" date="2019" name="Plant Biotechnol. J.">
        <title>The red bayberry genome and genetic basis of sex determination.</title>
        <authorList>
            <person name="Jia H.M."/>
            <person name="Jia H.J."/>
            <person name="Cai Q.L."/>
            <person name="Wang Y."/>
            <person name="Zhao H.B."/>
            <person name="Yang W.F."/>
            <person name="Wang G.Y."/>
            <person name="Li Y.H."/>
            <person name="Zhan D.L."/>
            <person name="Shen Y.T."/>
            <person name="Niu Q.F."/>
            <person name="Chang L."/>
            <person name="Qiu J."/>
            <person name="Zhao L."/>
            <person name="Xie H.B."/>
            <person name="Fu W.Y."/>
            <person name="Jin J."/>
            <person name="Li X.W."/>
            <person name="Jiao Y."/>
            <person name="Zhou C.C."/>
            <person name="Tu T."/>
            <person name="Chai C.Y."/>
            <person name="Gao J.L."/>
            <person name="Fan L.J."/>
            <person name="van de Weg E."/>
            <person name="Wang J.Y."/>
            <person name="Gao Z.S."/>
        </authorList>
    </citation>
    <scope>NUCLEOTIDE SEQUENCE [LARGE SCALE GENOMIC DNA]</scope>
    <source>
        <tissue evidence="9">Leaves</tissue>
    </source>
</reference>
<feature type="compositionally biased region" description="Polar residues" evidence="7">
    <location>
        <begin position="10"/>
        <end position="27"/>
    </location>
</feature>
<evidence type="ECO:0000256" key="1">
    <source>
        <dbReference type="ARBA" id="ARBA00004123"/>
    </source>
</evidence>
<name>A0A6A1VVY7_9ROSI</name>
<evidence type="ECO:0000256" key="7">
    <source>
        <dbReference type="SAM" id="MobiDB-lite"/>
    </source>
</evidence>
<dbReference type="NCBIfam" id="TIGR01557">
    <property type="entry name" value="myb_SHAQKYF"/>
    <property type="match status" value="1"/>
</dbReference>
<dbReference type="Pfam" id="PF00249">
    <property type="entry name" value="Myb_DNA-binding"/>
    <property type="match status" value="1"/>
</dbReference>
<keyword evidence="10" id="KW-1185">Reference proteome</keyword>
<feature type="region of interest" description="Disordered" evidence="7">
    <location>
        <begin position="1"/>
        <end position="28"/>
    </location>
</feature>
<keyword evidence="6" id="KW-0539">Nucleus</keyword>
<feature type="compositionally biased region" description="Polar residues" evidence="7">
    <location>
        <begin position="143"/>
        <end position="163"/>
    </location>
</feature>
<dbReference type="AlphaFoldDB" id="A0A6A1VVY7"/>
<sequence>MELFPAQPDLSLQISPPNSKPTTSWRRSTQDELDLGFWKRALDSRNSMASMAKPDTCFDLSLSNPRASESLSNHNQHHQHGNGNLFHTFQRNQYPHHQHQLHSQSLFQQSQQGLSQDLGFLRPIRGIPVYQNPPPFPFAQQPLDVSQPSSKANTTAGSSPFQSQGLMRSRFLSRYPAKRSMRAPRMRWTTTLHARFVHAVELLGGHERATPKSVLELMDVKDLTLAHVKSHLQMYRTVKTTDRAAASSGQSDGFENGSSGDTSEDLTLDVQNPRRPEVSIQQGRPTIQDKDYHGLWSNSSSREAWLHGKPKDSGGNIPSLEKDMDPKCLSYERISDVFSSTNQSGRSPKKPNLEFTLGRPL</sequence>
<dbReference type="Proteomes" id="UP000516437">
    <property type="component" value="Chromosome 4"/>
</dbReference>
<evidence type="ECO:0000256" key="2">
    <source>
        <dbReference type="ARBA" id="ARBA00022473"/>
    </source>
</evidence>
<dbReference type="InterPro" id="IPR009057">
    <property type="entry name" value="Homeodomain-like_sf"/>
</dbReference>
<dbReference type="EMBL" id="RXIC02000022">
    <property type="protein sequence ID" value="KAB1216077.1"/>
    <property type="molecule type" value="Genomic_DNA"/>
</dbReference>
<evidence type="ECO:0000256" key="3">
    <source>
        <dbReference type="ARBA" id="ARBA00022782"/>
    </source>
</evidence>
<evidence type="ECO:0000313" key="10">
    <source>
        <dbReference type="Proteomes" id="UP000516437"/>
    </source>
</evidence>
<evidence type="ECO:0000259" key="8">
    <source>
        <dbReference type="Pfam" id="PF00249"/>
    </source>
</evidence>
<feature type="region of interest" description="Disordered" evidence="7">
    <location>
        <begin position="242"/>
        <end position="324"/>
    </location>
</feature>
<comment type="caution">
    <text evidence="9">The sequence shown here is derived from an EMBL/GenBank/DDBJ whole genome shotgun (WGS) entry which is preliminary data.</text>
</comment>